<name>A0ACC6T0F7_9HYPH</name>
<comment type="caution">
    <text evidence="1">The sequence shown here is derived from an EMBL/GenBank/DDBJ whole genome shotgun (WGS) entry which is preliminary data.</text>
</comment>
<evidence type="ECO:0000313" key="1">
    <source>
        <dbReference type="EMBL" id="MER9285195.1"/>
    </source>
</evidence>
<reference evidence="1 2" key="1">
    <citation type="journal article" date="2024" name="Proc. Natl. Acad. Sci. U.S.A.">
        <title>The evolutionary genomics of adaptation to stress in wild rhizobium bacteria.</title>
        <authorList>
            <person name="Kehlet-Delgado H."/>
            <person name="Montoya A.P."/>
            <person name="Jensen K.T."/>
            <person name="Wendlandt C.E."/>
            <person name="Dexheimer C."/>
            <person name="Roberts M."/>
            <person name="Torres Martinez L."/>
            <person name="Friesen M.L."/>
            <person name="Griffitts J.S."/>
            <person name="Porter S.S."/>
        </authorList>
    </citation>
    <scope>NUCLEOTIDE SEQUENCE [LARGE SCALE GENOMIC DNA]</scope>
    <source>
        <strain evidence="1 2">M0468</strain>
    </source>
</reference>
<proteinExistence type="predicted"/>
<evidence type="ECO:0000313" key="2">
    <source>
        <dbReference type="Proteomes" id="UP001480082"/>
    </source>
</evidence>
<protein>
    <submittedName>
        <fullName evidence="1">UbiA family prenyltransferase</fullName>
    </submittedName>
</protein>
<dbReference type="Proteomes" id="UP001480082">
    <property type="component" value="Unassembled WGS sequence"/>
</dbReference>
<gene>
    <name evidence="1" type="ORF">NKI81_14675</name>
</gene>
<sequence length="316" mass="33810">MRSDANRERYSRPKAPPGDTAGQRRPRAIQLLCRWLSSIRFDEVAALQATPTIGAAFSIGALSAGHVLTAAILIGGNLCLMAHVFVLNDWSGIDGDLKDPDRANRTFAAKGLTRTEVGYLAGSLLAISLLLFVLINSRVLIVAVTIAGLSALYSSPTVHLKGAPLFNSALHFVGGCVHFLLGYAAFGAINAQGLIVSCFFGLVFTAGHFTHETRDYDVDLLNGIRTNAVAFGKARSFIAGLVLFISAYAFMVALAALRFVPFFLVFAAAFIPVHLSASSRAMRAGLTSESLRRLQQCYRAIFAIIGIVMIAMIALS</sequence>
<organism evidence="1 2">
    <name type="scientific">Mesorhizobium australicum</name>
    <dbReference type="NCBI Taxonomy" id="536018"/>
    <lineage>
        <taxon>Bacteria</taxon>
        <taxon>Pseudomonadati</taxon>
        <taxon>Pseudomonadota</taxon>
        <taxon>Alphaproteobacteria</taxon>
        <taxon>Hyphomicrobiales</taxon>
        <taxon>Phyllobacteriaceae</taxon>
        <taxon>Mesorhizobium</taxon>
    </lineage>
</organism>
<accession>A0ACC6T0F7</accession>
<dbReference type="EMBL" id="JAMYRI010000007">
    <property type="protein sequence ID" value="MER9285195.1"/>
    <property type="molecule type" value="Genomic_DNA"/>
</dbReference>
<keyword evidence="2" id="KW-1185">Reference proteome</keyword>